<dbReference type="GO" id="GO:0016320">
    <property type="term" value="P:endoplasmic reticulum membrane fusion"/>
    <property type="evidence" value="ECO:0007669"/>
    <property type="project" value="TreeGrafter"/>
</dbReference>
<keyword evidence="4" id="KW-0342">GTP-binding</keyword>
<evidence type="ECO:0000313" key="9">
    <source>
        <dbReference type="Proteomes" id="UP000295252"/>
    </source>
</evidence>
<gene>
    <name evidence="8" type="ORF">GSCOC_T00012797001</name>
</gene>
<dbReference type="Proteomes" id="UP000295252">
    <property type="component" value="Unassembled WGS sequence"/>
</dbReference>
<evidence type="ECO:0000256" key="6">
    <source>
        <dbReference type="PROSITE-ProRule" id="PRU01052"/>
    </source>
</evidence>
<evidence type="ECO:0000256" key="1">
    <source>
        <dbReference type="ARBA" id="ARBA00022741"/>
    </source>
</evidence>
<dbReference type="GO" id="GO:0005525">
    <property type="term" value="F:GTP binding"/>
    <property type="evidence" value="ECO:0007669"/>
    <property type="project" value="UniProtKB-KW"/>
</dbReference>
<keyword evidence="9" id="KW-1185">Reference proteome</keyword>
<dbReference type="Gramene" id="CDP20960">
    <property type="protein sequence ID" value="CDP20960"/>
    <property type="gene ID" value="GSCOC_T00012797001"/>
</dbReference>
<dbReference type="PANTHER" id="PTHR45923">
    <property type="entry name" value="PROTEIN SEY1"/>
    <property type="match status" value="1"/>
</dbReference>
<reference evidence="9" key="1">
    <citation type="journal article" date="2014" name="Science">
        <title>The coffee genome provides insight into the convergent evolution of caffeine biosynthesis.</title>
        <authorList>
            <person name="Denoeud F."/>
            <person name="Carretero-Paulet L."/>
            <person name="Dereeper A."/>
            <person name="Droc G."/>
            <person name="Guyot R."/>
            <person name="Pietrella M."/>
            <person name="Zheng C."/>
            <person name="Alberti A."/>
            <person name="Anthony F."/>
            <person name="Aprea G."/>
            <person name="Aury J.M."/>
            <person name="Bento P."/>
            <person name="Bernard M."/>
            <person name="Bocs S."/>
            <person name="Campa C."/>
            <person name="Cenci A."/>
            <person name="Combes M.C."/>
            <person name="Crouzillat D."/>
            <person name="Da Silva C."/>
            <person name="Daddiego L."/>
            <person name="De Bellis F."/>
            <person name="Dussert S."/>
            <person name="Garsmeur O."/>
            <person name="Gayraud T."/>
            <person name="Guignon V."/>
            <person name="Jahn K."/>
            <person name="Jamilloux V."/>
            <person name="Joet T."/>
            <person name="Labadie K."/>
            <person name="Lan T."/>
            <person name="Leclercq J."/>
            <person name="Lepelley M."/>
            <person name="Leroy T."/>
            <person name="Li L.T."/>
            <person name="Librado P."/>
            <person name="Lopez L."/>
            <person name="Munoz A."/>
            <person name="Noel B."/>
            <person name="Pallavicini A."/>
            <person name="Perrotta G."/>
            <person name="Poncet V."/>
            <person name="Pot D."/>
            <person name="Priyono X."/>
            <person name="Rigoreau M."/>
            <person name="Rouard M."/>
            <person name="Rozas J."/>
            <person name="Tranchant-Dubreuil C."/>
            <person name="VanBuren R."/>
            <person name="Zhang Q."/>
            <person name="Andrade A.C."/>
            <person name="Argout X."/>
            <person name="Bertrand B."/>
            <person name="de Kochko A."/>
            <person name="Graziosi G."/>
            <person name="Henry R.J."/>
            <person name="Jayarama X."/>
            <person name="Ming R."/>
            <person name="Nagai C."/>
            <person name="Rounsley S."/>
            <person name="Sankoff D."/>
            <person name="Giuliano G."/>
            <person name="Albert V.A."/>
            <person name="Wincker P."/>
            <person name="Lashermes P."/>
        </authorList>
    </citation>
    <scope>NUCLEOTIDE SEQUENCE [LARGE SCALE GENOMIC DNA]</scope>
    <source>
        <strain evidence="9">cv. DH200-94</strain>
    </source>
</reference>
<dbReference type="GO" id="GO:0005783">
    <property type="term" value="C:endoplasmic reticulum"/>
    <property type="evidence" value="ECO:0007669"/>
    <property type="project" value="TreeGrafter"/>
</dbReference>
<accession>A0A068VJE6</accession>
<evidence type="ECO:0000259" key="7">
    <source>
        <dbReference type="PROSITE" id="PS51715"/>
    </source>
</evidence>
<dbReference type="Gene3D" id="3.40.50.300">
    <property type="entry name" value="P-loop containing nucleotide triphosphate hydrolases"/>
    <property type="match status" value="1"/>
</dbReference>
<dbReference type="InterPro" id="IPR008803">
    <property type="entry name" value="RHD3/Sey1"/>
</dbReference>
<proteinExistence type="inferred from homology"/>
<dbReference type="EMBL" id="HG741218">
    <property type="protein sequence ID" value="CDP20960.1"/>
    <property type="molecule type" value="Genomic_DNA"/>
</dbReference>
<evidence type="ECO:0000256" key="2">
    <source>
        <dbReference type="ARBA" id="ARBA00022801"/>
    </source>
</evidence>
<evidence type="ECO:0000256" key="4">
    <source>
        <dbReference type="ARBA" id="ARBA00023134"/>
    </source>
</evidence>
<dbReference type="GO" id="GO:0003924">
    <property type="term" value="F:GTPase activity"/>
    <property type="evidence" value="ECO:0007669"/>
    <property type="project" value="TreeGrafter"/>
</dbReference>
<dbReference type="PhylomeDB" id="A0A068VJE6"/>
<protein>
    <submittedName>
        <fullName evidence="8">DH200=94 genomic scaffold, scaffold_2134</fullName>
    </submittedName>
</protein>
<comment type="similarity">
    <text evidence="6">Belongs to the TRAFAC class dynamin-like GTPase superfamily. GB1/RHD3 GTPase family.</text>
</comment>
<evidence type="ECO:0000256" key="5">
    <source>
        <dbReference type="ARBA" id="ARBA00023136"/>
    </source>
</evidence>
<keyword evidence="3" id="KW-0256">Endoplasmic reticulum</keyword>
<sequence length="269" mass="29685">MKAFFSFLVKSPTTLHTLGNQGLYQPKPLLISSRTTSTSFHKSHPLILSTWVIEGYHPTLLIDGDGNFNSKFVDDVKLAAVSRPVAVVSVFGVQSTGKSTLMNSLHSTKFKVMDASQGIHQTTKGVWVAKCPLPNPNGGPEILAVDTEGSDGSEREDDTKFEKQTALFCLAVSNTVIVNMMCCTIGLNNGGNRPLLRTVFDVMIRKFCAPRKVNLVFVLRDKNECPLDKLEEQLKEGMYKIWEGMKKPEAQLNASLEDFFNIKVVALSS</sequence>
<dbReference type="PROSITE" id="PS51715">
    <property type="entry name" value="G_GB1_RHD3"/>
    <property type="match status" value="1"/>
</dbReference>
<feature type="non-terminal residue" evidence="8">
    <location>
        <position position="269"/>
    </location>
</feature>
<feature type="domain" description="GB1/RHD3-type G" evidence="7">
    <location>
        <begin position="82"/>
        <end position="269"/>
    </location>
</feature>
<dbReference type="SUPFAM" id="SSF52540">
    <property type="entry name" value="P-loop containing nucleoside triphosphate hydrolases"/>
    <property type="match status" value="1"/>
</dbReference>
<keyword evidence="1" id="KW-0547">Nucleotide-binding</keyword>
<dbReference type="Pfam" id="PF05879">
    <property type="entry name" value="RHD3_GTPase"/>
    <property type="match status" value="1"/>
</dbReference>
<keyword evidence="5" id="KW-0472">Membrane</keyword>
<keyword evidence="2" id="KW-0378">Hydrolase</keyword>
<dbReference type="OrthoDB" id="1597724at2759"/>
<organism evidence="8 9">
    <name type="scientific">Coffea canephora</name>
    <name type="common">Robusta coffee</name>
    <dbReference type="NCBI Taxonomy" id="49390"/>
    <lineage>
        <taxon>Eukaryota</taxon>
        <taxon>Viridiplantae</taxon>
        <taxon>Streptophyta</taxon>
        <taxon>Embryophyta</taxon>
        <taxon>Tracheophyta</taxon>
        <taxon>Spermatophyta</taxon>
        <taxon>Magnoliopsida</taxon>
        <taxon>eudicotyledons</taxon>
        <taxon>Gunneridae</taxon>
        <taxon>Pentapetalae</taxon>
        <taxon>asterids</taxon>
        <taxon>lamiids</taxon>
        <taxon>Gentianales</taxon>
        <taxon>Rubiaceae</taxon>
        <taxon>Ixoroideae</taxon>
        <taxon>Gardenieae complex</taxon>
        <taxon>Bertiereae - Coffeeae clade</taxon>
        <taxon>Coffeeae</taxon>
        <taxon>Coffea</taxon>
    </lineage>
</organism>
<name>A0A068VJE6_COFCA</name>
<dbReference type="InterPro" id="IPR030386">
    <property type="entry name" value="G_GB1_RHD3_dom"/>
</dbReference>
<evidence type="ECO:0000313" key="8">
    <source>
        <dbReference type="EMBL" id="CDP20960.1"/>
    </source>
</evidence>
<dbReference type="InParanoid" id="A0A068VJE6"/>
<evidence type="ECO:0000256" key="3">
    <source>
        <dbReference type="ARBA" id="ARBA00022824"/>
    </source>
</evidence>
<dbReference type="PANTHER" id="PTHR45923:SF2">
    <property type="entry name" value="PROTEIN SEY1"/>
    <property type="match status" value="1"/>
</dbReference>
<dbReference type="AlphaFoldDB" id="A0A068VJE6"/>
<dbReference type="InterPro" id="IPR027417">
    <property type="entry name" value="P-loop_NTPase"/>
</dbReference>